<dbReference type="OrthoDB" id="529273at2759"/>
<protein>
    <recommendedName>
        <fullName evidence="8">Glycosyltransferase 61 catalytic domain-containing protein</fullName>
    </recommendedName>
</protein>
<accession>C5KB29</accession>
<dbReference type="OMA" id="IMACTET"/>
<dbReference type="InterPro" id="IPR007657">
    <property type="entry name" value="Glycosyltransferase_61"/>
</dbReference>
<evidence type="ECO:0000256" key="7">
    <source>
        <dbReference type="ARBA" id="ARBA00023180"/>
    </source>
</evidence>
<keyword evidence="7" id="KW-0325">Glycoprotein</keyword>
<dbReference type="Proteomes" id="UP000007800">
    <property type="component" value="Unassembled WGS sequence"/>
</dbReference>
<keyword evidence="3" id="KW-0808">Transferase</keyword>
<dbReference type="EMBL" id="GG671811">
    <property type="protein sequence ID" value="EER18355.1"/>
    <property type="molecule type" value="Genomic_DNA"/>
</dbReference>
<evidence type="ECO:0000313" key="10">
    <source>
        <dbReference type="Proteomes" id="UP000007800"/>
    </source>
</evidence>
<evidence type="ECO:0000256" key="5">
    <source>
        <dbReference type="ARBA" id="ARBA00022989"/>
    </source>
</evidence>
<dbReference type="GeneID" id="9049085"/>
<evidence type="ECO:0000256" key="3">
    <source>
        <dbReference type="ARBA" id="ARBA00022679"/>
    </source>
</evidence>
<reference evidence="9 10" key="1">
    <citation type="submission" date="2008-07" db="EMBL/GenBank/DDBJ databases">
        <authorList>
            <person name="El-Sayed N."/>
            <person name="Caler E."/>
            <person name="Inman J."/>
            <person name="Amedeo P."/>
            <person name="Hass B."/>
            <person name="Wortman J."/>
        </authorList>
    </citation>
    <scope>NUCLEOTIDE SEQUENCE [LARGE SCALE GENOMIC DNA]</scope>
    <source>
        <strain evidence="10">ATCC 50983 / TXsc</strain>
    </source>
</reference>
<comment type="subcellular location">
    <subcellularLocation>
        <location evidence="1">Membrane</location>
        <topology evidence="1">Single-pass membrane protein</topology>
    </subcellularLocation>
</comment>
<evidence type="ECO:0000256" key="2">
    <source>
        <dbReference type="ARBA" id="ARBA00022676"/>
    </source>
</evidence>
<sequence length="507" mass="56334">MANLEMHANFMDKSLALWEEASRAVDKSEGSTLTVEEADRLRQHIGERRRIATIGKVSMERDRVYRAGQGNITKSIELAKRQIDLVPEHPANLHDLGTMYMMRTEVDPSGAWPLAVHYLRASQVTAVKLASPVLGCKAEGRIDEVTEESRIEFSSRIDLIGEDAVMFDKAACSFTLVSAHLYLNLAQNLPFPDPIHGTPMPPMEGRPRVFKGKVFVTVGYRSTMFYHFLLESLPRLVALQEDIRSTPNPQASLQDNQPSTVRFQILLPWAPFVDGFTDILLRGLGVENAKRLYYPTEGTRQVRVELSEVVSYTWPPMVDPAYDLPLHCIPPSRLLRGLRSAMMKGSSDVGGGEEASNRPVVLWIVRKASRDESRILKNERRLVAALRNIEGVDVREFDGAEEGAERAVAMFSRAAVVVGVHGAGLSNILFCSEGTTVIELGFANPLVRHYMYIAEALGLSYERVLLEGAGRDERAMGKKKVAVDVEAAVEAVRRAIEGRVGVVHDEM</sequence>
<keyword evidence="5" id="KW-1133">Transmembrane helix</keyword>
<dbReference type="InterPro" id="IPR049625">
    <property type="entry name" value="Glyco_transf_61_cat"/>
</dbReference>
<keyword evidence="2" id="KW-0328">Glycosyltransferase</keyword>
<dbReference type="RefSeq" id="XP_002786559.1">
    <property type="nucleotide sequence ID" value="XM_002786513.1"/>
</dbReference>
<dbReference type="GO" id="GO:0016020">
    <property type="term" value="C:membrane"/>
    <property type="evidence" value="ECO:0007669"/>
    <property type="project" value="UniProtKB-SubCell"/>
</dbReference>
<evidence type="ECO:0000259" key="8">
    <source>
        <dbReference type="Pfam" id="PF04577"/>
    </source>
</evidence>
<evidence type="ECO:0000256" key="1">
    <source>
        <dbReference type="ARBA" id="ARBA00004167"/>
    </source>
</evidence>
<dbReference type="Pfam" id="PF04577">
    <property type="entry name" value="Glyco_transf_61"/>
    <property type="match status" value="1"/>
</dbReference>
<evidence type="ECO:0000256" key="4">
    <source>
        <dbReference type="ARBA" id="ARBA00022692"/>
    </source>
</evidence>
<keyword evidence="4" id="KW-0812">Transmembrane</keyword>
<name>C5KB29_PERM5</name>
<keyword evidence="10" id="KW-1185">Reference proteome</keyword>
<dbReference type="AlphaFoldDB" id="C5KB29"/>
<feature type="domain" description="Glycosyltransferase 61 catalytic" evidence="8">
    <location>
        <begin position="225"/>
        <end position="438"/>
    </location>
</feature>
<dbReference type="PANTHER" id="PTHR20961">
    <property type="entry name" value="GLYCOSYLTRANSFERASE"/>
    <property type="match status" value="1"/>
</dbReference>
<evidence type="ECO:0000313" key="9">
    <source>
        <dbReference type="EMBL" id="EER18355.1"/>
    </source>
</evidence>
<dbReference type="InParanoid" id="C5KB29"/>
<gene>
    <name evidence="9" type="ORF">Pmar_PMAR005265</name>
</gene>
<keyword evidence="6" id="KW-0472">Membrane</keyword>
<proteinExistence type="predicted"/>
<dbReference type="PANTHER" id="PTHR20961:SF38">
    <property type="entry name" value="PROTEIN O-LINKED-MANNOSE BETA-1,4-N-ACETYLGLUCOSAMINYLTRANSFERASE 2"/>
    <property type="match status" value="1"/>
</dbReference>
<dbReference type="GO" id="GO:0016757">
    <property type="term" value="F:glycosyltransferase activity"/>
    <property type="evidence" value="ECO:0007669"/>
    <property type="project" value="UniProtKB-KW"/>
</dbReference>
<evidence type="ECO:0000256" key="6">
    <source>
        <dbReference type="ARBA" id="ARBA00023136"/>
    </source>
</evidence>
<organism evidence="10">
    <name type="scientific">Perkinsus marinus (strain ATCC 50983 / TXsc)</name>
    <dbReference type="NCBI Taxonomy" id="423536"/>
    <lineage>
        <taxon>Eukaryota</taxon>
        <taxon>Sar</taxon>
        <taxon>Alveolata</taxon>
        <taxon>Perkinsozoa</taxon>
        <taxon>Perkinsea</taxon>
        <taxon>Perkinsida</taxon>
        <taxon>Perkinsidae</taxon>
        <taxon>Perkinsus</taxon>
    </lineage>
</organism>